<dbReference type="PANTHER" id="PTHR34310">
    <property type="entry name" value="DUF427 DOMAIN PROTEIN (AFU_ORTHOLOGUE AFUA_3G02220)"/>
    <property type="match status" value="1"/>
</dbReference>
<accession>A0AAF1K321</accession>
<evidence type="ECO:0000259" key="1">
    <source>
        <dbReference type="Pfam" id="PF04248"/>
    </source>
</evidence>
<dbReference type="KEGG" id="rtu:PR017_11515"/>
<reference evidence="2 3" key="1">
    <citation type="journal article" date="2018" name="Sci. Rep.">
        <title>Rhizobium tumorigenes sp. nov., a novel plant tumorigenic bacterium isolated from cane gall tumors on thornless blackberry.</title>
        <authorList>
            <person name="Kuzmanovi N."/>
            <person name="Smalla K."/>
            <person name="Gronow S."/>
            <person name="PuBawska J."/>
        </authorList>
    </citation>
    <scope>NUCLEOTIDE SEQUENCE [LARGE SCALE GENOMIC DNA]</scope>
    <source>
        <strain evidence="2 3">1078</strain>
    </source>
</reference>
<reference evidence="3" key="2">
    <citation type="journal article" date="2023" name="MicrobiologyOpen">
        <title>Genomics of the tumorigenes clade of the family Rhizobiaceae and description of Rhizobium rhododendri sp. nov.</title>
        <authorList>
            <person name="Kuzmanovic N."/>
            <person name="diCenzo G.C."/>
            <person name="Bunk B."/>
            <person name="Sproeer C."/>
            <person name="Fruehling A."/>
            <person name="Neumann-Schaal M."/>
            <person name="Overmann J."/>
            <person name="Smalla K."/>
        </authorList>
    </citation>
    <scope>NUCLEOTIDE SEQUENCE [LARGE SCALE GENOMIC DNA]</scope>
    <source>
        <strain evidence="3">1078</strain>
    </source>
</reference>
<evidence type="ECO:0000313" key="2">
    <source>
        <dbReference type="EMBL" id="WFR94456.1"/>
    </source>
</evidence>
<feature type="domain" description="DUF427" evidence="1">
    <location>
        <begin position="24"/>
        <end position="115"/>
    </location>
</feature>
<dbReference type="AlphaFoldDB" id="A0AAF1K321"/>
<sequence>MPQNPIKIPGPDHPISIEQTNDHVVITVAGKTIANTRRALSLREASYPPVLYIPREDVDMTELQRTDHSTHCPYKGDCSYYSIPGGGERSENAIWTYENPHDAVAAIKGFMAFYPNRVDDIKITPAT</sequence>
<dbReference type="InterPro" id="IPR007361">
    <property type="entry name" value="DUF427"/>
</dbReference>
<organism evidence="2 3">
    <name type="scientific">Rhizobium tumorigenes</name>
    <dbReference type="NCBI Taxonomy" id="2041385"/>
    <lineage>
        <taxon>Bacteria</taxon>
        <taxon>Pseudomonadati</taxon>
        <taxon>Pseudomonadota</taxon>
        <taxon>Alphaproteobacteria</taxon>
        <taxon>Hyphomicrobiales</taxon>
        <taxon>Rhizobiaceae</taxon>
        <taxon>Rhizobium/Agrobacterium group</taxon>
        <taxon>Rhizobium</taxon>
    </lineage>
</organism>
<name>A0AAF1K321_9HYPH</name>
<protein>
    <submittedName>
        <fullName evidence="2">DUF427 domain-containing protein</fullName>
    </submittedName>
</protein>
<dbReference type="PANTHER" id="PTHR34310:SF9">
    <property type="entry name" value="BLR5716 PROTEIN"/>
    <property type="match status" value="1"/>
</dbReference>
<keyword evidence="3" id="KW-1185">Reference proteome</keyword>
<dbReference type="Proteomes" id="UP000249499">
    <property type="component" value="Chromosome"/>
</dbReference>
<dbReference type="InterPro" id="IPR038694">
    <property type="entry name" value="DUF427_sf"/>
</dbReference>
<dbReference type="RefSeq" id="WP_111222433.1">
    <property type="nucleotide sequence ID" value="NZ_CP117255.1"/>
</dbReference>
<dbReference type="EMBL" id="CP117255">
    <property type="protein sequence ID" value="WFR94456.1"/>
    <property type="molecule type" value="Genomic_DNA"/>
</dbReference>
<gene>
    <name evidence="2" type="ORF">PR017_11515</name>
</gene>
<proteinExistence type="predicted"/>
<evidence type="ECO:0000313" key="3">
    <source>
        <dbReference type="Proteomes" id="UP000249499"/>
    </source>
</evidence>
<dbReference type="Gene3D" id="2.170.150.40">
    <property type="entry name" value="Domain of unknown function (DUF427)"/>
    <property type="match status" value="1"/>
</dbReference>
<dbReference type="Pfam" id="PF04248">
    <property type="entry name" value="NTP_transf_9"/>
    <property type="match status" value="1"/>
</dbReference>